<dbReference type="InterPro" id="IPR036236">
    <property type="entry name" value="Znf_C2H2_sf"/>
</dbReference>
<dbReference type="PROSITE" id="PS00028">
    <property type="entry name" value="ZINC_FINGER_C2H2_1"/>
    <property type="match status" value="1"/>
</dbReference>
<evidence type="ECO:0000256" key="4">
    <source>
        <dbReference type="ARBA" id="ARBA00022771"/>
    </source>
</evidence>
<dbReference type="PROSITE" id="PS50157">
    <property type="entry name" value="ZINC_FINGER_C2H2_2"/>
    <property type="match status" value="1"/>
</dbReference>
<evidence type="ECO:0000256" key="8">
    <source>
        <dbReference type="ARBA" id="ARBA00023242"/>
    </source>
</evidence>
<evidence type="ECO:0000256" key="3">
    <source>
        <dbReference type="ARBA" id="ARBA00022737"/>
    </source>
</evidence>
<keyword evidence="7" id="KW-0804">Transcription</keyword>
<dbReference type="GeneID" id="33564202"/>
<sequence length="181" mass="20626">ERPHQCTFATCQKRFSRSDELTRHMRIHSTTKAKKERSTAPLCHISIKPFMKVVMLISDTESDATASPLFTPESSPVPNALNHYTQSCDHVQQQQRQQQISTQIQFQNSSNNSYHHHQQQQQQNDQIQHFQGFTTLPPLSPMQSPKKNAPMLLPPPVLAPFRASQPVTLPPFSDIMKSLCI</sequence>
<dbReference type="InterPro" id="IPR051007">
    <property type="entry name" value="creA/MIG_C2H2-ZnF"/>
</dbReference>
<evidence type="ECO:0000256" key="1">
    <source>
        <dbReference type="ARBA" id="ARBA00004123"/>
    </source>
</evidence>
<dbReference type="PANTHER" id="PTHR47428">
    <property type="entry name" value="REGULATORY PROTEIN MIG1-RELATED"/>
    <property type="match status" value="1"/>
</dbReference>
<organism evidence="12 13">
    <name type="scientific">Lobosporangium transversale</name>
    <dbReference type="NCBI Taxonomy" id="64571"/>
    <lineage>
        <taxon>Eukaryota</taxon>
        <taxon>Fungi</taxon>
        <taxon>Fungi incertae sedis</taxon>
        <taxon>Mucoromycota</taxon>
        <taxon>Mortierellomycotina</taxon>
        <taxon>Mortierellomycetes</taxon>
        <taxon>Mortierellales</taxon>
        <taxon>Mortierellaceae</taxon>
        <taxon>Lobosporangium</taxon>
    </lineage>
</organism>
<dbReference type="SUPFAM" id="SSF57667">
    <property type="entry name" value="beta-beta-alpha zinc fingers"/>
    <property type="match status" value="1"/>
</dbReference>
<dbReference type="Gene3D" id="3.30.160.60">
    <property type="entry name" value="Classic Zinc Finger"/>
    <property type="match status" value="1"/>
</dbReference>
<reference evidence="12 13" key="1">
    <citation type="submission" date="2016-07" db="EMBL/GenBank/DDBJ databases">
        <title>Pervasive Adenine N6-methylation of Active Genes in Fungi.</title>
        <authorList>
            <consortium name="DOE Joint Genome Institute"/>
            <person name="Mondo S.J."/>
            <person name="Dannebaum R.O."/>
            <person name="Kuo R.C."/>
            <person name="Labutti K."/>
            <person name="Haridas S."/>
            <person name="Kuo A."/>
            <person name="Salamov A."/>
            <person name="Ahrendt S.R."/>
            <person name="Lipzen A."/>
            <person name="Sullivan W."/>
            <person name="Andreopoulos W.B."/>
            <person name="Clum A."/>
            <person name="Lindquist E."/>
            <person name="Daum C."/>
            <person name="Ramamoorthy G.K."/>
            <person name="Gryganskyi A."/>
            <person name="Culley D."/>
            <person name="Magnuson J.K."/>
            <person name="James T.Y."/>
            <person name="O'Malley M.A."/>
            <person name="Stajich J.E."/>
            <person name="Spatafora J.W."/>
            <person name="Visel A."/>
            <person name="Grigoriev I.V."/>
        </authorList>
    </citation>
    <scope>NUCLEOTIDE SEQUENCE [LARGE SCALE GENOMIC DNA]</scope>
    <source>
        <strain evidence="12 13">NRRL 3116</strain>
    </source>
</reference>
<dbReference type="Pfam" id="PF00096">
    <property type="entry name" value="zf-C2H2"/>
    <property type="match status" value="1"/>
</dbReference>
<dbReference type="GO" id="GO:0000433">
    <property type="term" value="P:carbon catabolite repression of transcription from RNA polymerase II promoter by glucose"/>
    <property type="evidence" value="ECO:0007669"/>
    <property type="project" value="TreeGrafter"/>
</dbReference>
<evidence type="ECO:0000256" key="7">
    <source>
        <dbReference type="ARBA" id="ARBA00023163"/>
    </source>
</evidence>
<evidence type="ECO:0000256" key="9">
    <source>
        <dbReference type="PROSITE-ProRule" id="PRU00042"/>
    </source>
</evidence>
<protein>
    <recommendedName>
        <fullName evidence="11">C2H2-type domain-containing protein</fullName>
    </recommendedName>
</protein>
<gene>
    <name evidence="12" type="ORF">BCR41DRAFT_343793</name>
</gene>
<keyword evidence="5" id="KW-0862">Zinc</keyword>
<dbReference type="InterPro" id="IPR013087">
    <property type="entry name" value="Znf_C2H2_type"/>
</dbReference>
<dbReference type="RefSeq" id="XP_021886291.1">
    <property type="nucleotide sequence ID" value="XM_022022358.1"/>
</dbReference>
<name>A0A1Y2H245_9FUNG</name>
<dbReference type="AlphaFoldDB" id="A0A1Y2H245"/>
<keyword evidence="3" id="KW-0677">Repeat</keyword>
<keyword evidence="2" id="KW-0479">Metal-binding</keyword>
<evidence type="ECO:0000256" key="10">
    <source>
        <dbReference type="SAM" id="MobiDB-lite"/>
    </source>
</evidence>
<dbReference type="GO" id="GO:0008270">
    <property type="term" value="F:zinc ion binding"/>
    <property type="evidence" value="ECO:0007669"/>
    <property type="project" value="UniProtKB-KW"/>
</dbReference>
<keyword evidence="13" id="KW-1185">Reference proteome</keyword>
<evidence type="ECO:0000256" key="2">
    <source>
        <dbReference type="ARBA" id="ARBA00022723"/>
    </source>
</evidence>
<dbReference type="STRING" id="64571.A0A1Y2H245"/>
<keyword evidence="4 9" id="KW-0863">Zinc-finger</keyword>
<dbReference type="PANTHER" id="PTHR47428:SF1">
    <property type="entry name" value="REGULATORY PROTEIN MIG1-RELATED"/>
    <property type="match status" value="1"/>
</dbReference>
<comment type="caution">
    <text evidence="12">The sequence shown here is derived from an EMBL/GenBank/DDBJ whole genome shotgun (WGS) entry which is preliminary data.</text>
</comment>
<keyword evidence="8" id="KW-0539">Nucleus</keyword>
<dbReference type="Proteomes" id="UP000193648">
    <property type="component" value="Unassembled WGS sequence"/>
</dbReference>
<comment type="subcellular location">
    <subcellularLocation>
        <location evidence="1">Nucleus</location>
    </subcellularLocation>
</comment>
<dbReference type="InParanoid" id="A0A1Y2H245"/>
<keyword evidence="6" id="KW-0805">Transcription regulation</keyword>
<dbReference type="OrthoDB" id="654211at2759"/>
<evidence type="ECO:0000256" key="5">
    <source>
        <dbReference type="ARBA" id="ARBA00022833"/>
    </source>
</evidence>
<evidence type="ECO:0000313" key="13">
    <source>
        <dbReference type="Proteomes" id="UP000193648"/>
    </source>
</evidence>
<feature type="non-terminal residue" evidence="12">
    <location>
        <position position="1"/>
    </location>
</feature>
<dbReference type="GO" id="GO:0000978">
    <property type="term" value="F:RNA polymerase II cis-regulatory region sequence-specific DNA binding"/>
    <property type="evidence" value="ECO:0007669"/>
    <property type="project" value="TreeGrafter"/>
</dbReference>
<dbReference type="EMBL" id="MCFF01000001">
    <property type="protein sequence ID" value="ORZ28618.1"/>
    <property type="molecule type" value="Genomic_DNA"/>
</dbReference>
<feature type="domain" description="C2H2-type" evidence="11">
    <location>
        <begin position="4"/>
        <end position="33"/>
    </location>
</feature>
<feature type="compositionally biased region" description="Low complexity" evidence="10">
    <location>
        <begin position="92"/>
        <end position="125"/>
    </location>
</feature>
<dbReference type="GO" id="GO:0005737">
    <property type="term" value="C:cytoplasm"/>
    <property type="evidence" value="ECO:0007669"/>
    <property type="project" value="TreeGrafter"/>
</dbReference>
<evidence type="ECO:0000313" key="12">
    <source>
        <dbReference type="EMBL" id="ORZ28618.1"/>
    </source>
</evidence>
<evidence type="ECO:0000256" key="6">
    <source>
        <dbReference type="ARBA" id="ARBA00023015"/>
    </source>
</evidence>
<feature type="region of interest" description="Disordered" evidence="10">
    <location>
        <begin position="87"/>
        <end position="125"/>
    </location>
</feature>
<dbReference type="FunFam" id="3.30.160.60:FF:000125">
    <property type="entry name" value="Putative zinc finger protein 143"/>
    <property type="match status" value="1"/>
</dbReference>
<dbReference type="GO" id="GO:0005634">
    <property type="term" value="C:nucleus"/>
    <property type="evidence" value="ECO:0007669"/>
    <property type="project" value="UniProtKB-SubCell"/>
</dbReference>
<dbReference type="SMART" id="SM00355">
    <property type="entry name" value="ZnF_C2H2"/>
    <property type="match status" value="1"/>
</dbReference>
<evidence type="ECO:0000259" key="11">
    <source>
        <dbReference type="PROSITE" id="PS50157"/>
    </source>
</evidence>
<proteinExistence type="predicted"/>
<accession>A0A1Y2H245</accession>